<gene>
    <name evidence="2" type="ORF">W911_16060</name>
</gene>
<evidence type="ECO:0000313" key="2">
    <source>
        <dbReference type="EMBL" id="AHB50400.1"/>
    </source>
</evidence>
<dbReference type="Proteomes" id="UP000018542">
    <property type="component" value="Chromosome"/>
</dbReference>
<dbReference type="KEGG" id="hni:W911_16060"/>
<dbReference type="SUPFAM" id="SSF55729">
    <property type="entry name" value="Acyl-CoA N-acyltransferases (Nat)"/>
    <property type="match status" value="1"/>
</dbReference>
<dbReference type="InterPro" id="IPR016181">
    <property type="entry name" value="Acyl_CoA_acyltransferase"/>
</dbReference>
<dbReference type="Pfam" id="PF21926">
    <property type="entry name" value="FeeM"/>
    <property type="match status" value="1"/>
</dbReference>
<dbReference type="Gene3D" id="3.40.630.30">
    <property type="match status" value="1"/>
</dbReference>
<proteinExistence type="predicted"/>
<evidence type="ECO:0000313" key="3">
    <source>
        <dbReference type="Proteomes" id="UP000018542"/>
    </source>
</evidence>
<dbReference type="InterPro" id="IPR054597">
    <property type="entry name" value="FeeM_cat"/>
</dbReference>
<name>V5SJX4_9HYPH</name>
<dbReference type="STRING" id="1029756.W911_16060"/>
<organism evidence="2 3">
    <name type="scientific">Hyphomicrobium nitrativorans NL23</name>
    <dbReference type="NCBI Taxonomy" id="1029756"/>
    <lineage>
        <taxon>Bacteria</taxon>
        <taxon>Pseudomonadati</taxon>
        <taxon>Pseudomonadota</taxon>
        <taxon>Alphaproteobacteria</taxon>
        <taxon>Hyphomicrobiales</taxon>
        <taxon>Hyphomicrobiaceae</taxon>
        <taxon>Hyphomicrobium</taxon>
    </lineage>
</organism>
<keyword evidence="3" id="KW-1185">Reference proteome</keyword>
<feature type="domain" description="N-acyl amino acid synthase FeeM catalytic core" evidence="1">
    <location>
        <begin position="79"/>
        <end position="239"/>
    </location>
</feature>
<protein>
    <recommendedName>
        <fullName evidence="1">N-acyl amino acid synthase FeeM catalytic core domain-containing protein</fullName>
    </recommendedName>
</protein>
<accession>V5SJX4</accession>
<dbReference type="HOGENOM" id="CLU_993142_0_0_5"/>
<dbReference type="AlphaFoldDB" id="V5SJX4"/>
<dbReference type="EMBL" id="CP006912">
    <property type="protein sequence ID" value="AHB50400.1"/>
    <property type="molecule type" value="Genomic_DNA"/>
</dbReference>
<dbReference type="PATRIC" id="fig|1029756.8.peg.3347"/>
<sequence length="280" mass="30664">MPGTKSLRSKLLAIDLFSGEPSTRRNRPEFGVCKQKEISVGASMMFQPPLVLDNNNGDTAKNFPISLEIYSSHSDKTDLHRLRYRAFLAAGWIRENDAGMLSDRFDALDTTVAVGAFHKGACIGALRLAFGGAHALPHSMPCEDAFPDEVRALIAQNCQRLVEFSRMAVEPTLSNRSFRTTLYASLVRAGVMLTIASRVDMAVVAVHKKVSPFYQAMCGFEVLGKSASYAEIDEPTEFLGLRAQALEARRKKRSGFFAFSPEEIAAAERALARLSAQGLA</sequence>
<evidence type="ECO:0000259" key="1">
    <source>
        <dbReference type="Pfam" id="PF21926"/>
    </source>
</evidence>
<reference evidence="2 3" key="1">
    <citation type="journal article" date="2014" name="Genome Announc.">
        <title>Complete Genome Sequence of Hyphomicrobium nitrativorans Strain NL23, a Denitrifying Bacterium Isolated from Biofilm of a Methanol-Fed Denitrification System Treating Seawater at the Montreal Biodome.</title>
        <authorList>
            <person name="Martineau C."/>
            <person name="Villeneuve C."/>
            <person name="Mauffrey F."/>
            <person name="Villemur R."/>
        </authorList>
    </citation>
    <scope>NUCLEOTIDE SEQUENCE [LARGE SCALE GENOMIC DNA]</scope>
    <source>
        <strain evidence="2">NL23</strain>
    </source>
</reference>